<proteinExistence type="predicted"/>
<evidence type="ECO:0000313" key="2">
    <source>
        <dbReference type="EMBL" id="KAG7085722.1"/>
    </source>
</evidence>
<gene>
    <name evidence="2" type="ORF">E1B28_003266</name>
</gene>
<dbReference type="EMBL" id="CM032191">
    <property type="protein sequence ID" value="KAG7085722.1"/>
    <property type="molecule type" value="Genomic_DNA"/>
</dbReference>
<accession>A0A9P7RLK1</accession>
<feature type="domain" description="Amidohydrolase-related" evidence="1">
    <location>
        <begin position="68"/>
        <end position="131"/>
    </location>
</feature>
<dbReference type="Proteomes" id="UP001049176">
    <property type="component" value="Chromosome 11"/>
</dbReference>
<dbReference type="SUPFAM" id="SSF51338">
    <property type="entry name" value="Composite domain of metallo-dependent hydrolases"/>
    <property type="match status" value="1"/>
</dbReference>
<name>A0A9P7RLK1_9AGAR</name>
<sequence length="202" mass="22350">MGHGRPICFNDYFRANTCLGGDYQSNGGVGIPGEMKLGLQAERGLRNQKIIDKGLIVRTVYRTGGTIGTIHGARAIGMEEKSIEVGMLADLVVFNADSPSKVCAAQNNPVDTVVLFSTPADVSAVVIDGQVRKLDGKLKNVKVTHDLRELSRRDVLEWKEIAKHLSKRREIYREKIDKVDFEEAKRDWITLRLGTLTSRNGG</sequence>
<dbReference type="InterPro" id="IPR011059">
    <property type="entry name" value="Metal-dep_hydrolase_composite"/>
</dbReference>
<dbReference type="GO" id="GO:0016810">
    <property type="term" value="F:hydrolase activity, acting on carbon-nitrogen (but not peptide) bonds"/>
    <property type="evidence" value="ECO:0007669"/>
    <property type="project" value="InterPro"/>
</dbReference>
<dbReference type="KEGG" id="more:E1B28_003266"/>
<keyword evidence="3" id="KW-1185">Reference proteome</keyword>
<dbReference type="GeneID" id="66072342"/>
<dbReference type="InterPro" id="IPR006680">
    <property type="entry name" value="Amidohydro-rel"/>
</dbReference>
<dbReference type="AlphaFoldDB" id="A0A9P7RLK1"/>
<evidence type="ECO:0000259" key="1">
    <source>
        <dbReference type="Pfam" id="PF01979"/>
    </source>
</evidence>
<comment type="caution">
    <text evidence="2">The sequence shown here is derived from an EMBL/GenBank/DDBJ whole genome shotgun (WGS) entry which is preliminary data.</text>
</comment>
<dbReference type="OrthoDB" id="194468at2759"/>
<reference evidence="2" key="1">
    <citation type="journal article" date="2021" name="Genome Biol. Evol.">
        <title>The assembled and annotated genome of the fairy-ring fungus Marasmius oreades.</title>
        <authorList>
            <person name="Hiltunen M."/>
            <person name="Ament-Velasquez S.L."/>
            <person name="Johannesson H."/>
        </authorList>
    </citation>
    <scope>NUCLEOTIDE SEQUENCE</scope>
    <source>
        <strain evidence="2">03SP1</strain>
    </source>
</reference>
<dbReference type="RefSeq" id="XP_043002193.1">
    <property type="nucleotide sequence ID" value="XM_043160237.1"/>
</dbReference>
<evidence type="ECO:0000313" key="3">
    <source>
        <dbReference type="Proteomes" id="UP001049176"/>
    </source>
</evidence>
<dbReference type="Gene3D" id="2.30.40.10">
    <property type="entry name" value="Urease, subunit C, domain 1"/>
    <property type="match status" value="1"/>
</dbReference>
<protein>
    <recommendedName>
        <fullName evidence="1">Amidohydrolase-related domain-containing protein</fullName>
    </recommendedName>
</protein>
<organism evidence="2 3">
    <name type="scientific">Marasmius oreades</name>
    <name type="common">fairy-ring Marasmius</name>
    <dbReference type="NCBI Taxonomy" id="181124"/>
    <lineage>
        <taxon>Eukaryota</taxon>
        <taxon>Fungi</taxon>
        <taxon>Dikarya</taxon>
        <taxon>Basidiomycota</taxon>
        <taxon>Agaricomycotina</taxon>
        <taxon>Agaricomycetes</taxon>
        <taxon>Agaricomycetidae</taxon>
        <taxon>Agaricales</taxon>
        <taxon>Marasmiineae</taxon>
        <taxon>Marasmiaceae</taxon>
        <taxon>Marasmius</taxon>
    </lineage>
</organism>
<dbReference type="Pfam" id="PF01979">
    <property type="entry name" value="Amidohydro_1"/>
    <property type="match status" value="1"/>
</dbReference>